<organism evidence="2 3">
    <name type="scientific">Heyndrickxia vini</name>
    <dbReference type="NCBI Taxonomy" id="1476025"/>
    <lineage>
        <taxon>Bacteria</taxon>
        <taxon>Bacillati</taxon>
        <taxon>Bacillota</taxon>
        <taxon>Bacilli</taxon>
        <taxon>Bacillales</taxon>
        <taxon>Bacillaceae</taxon>
        <taxon>Heyndrickxia</taxon>
    </lineage>
</organism>
<gene>
    <name evidence="2" type="ORF">I5776_07350</name>
</gene>
<evidence type="ECO:0000313" key="3">
    <source>
        <dbReference type="Proteomes" id="UP000595691"/>
    </source>
</evidence>
<sequence>MKKSIEIKNLPIISIANGIEIGKVKDLVIDPEQSSVDFLTVEQENWQVSVKAIPFRKIIGIGEYAVTVENENAVIDLNEIPIANQLVNRKIKIIDTRLMTRKGQLVGQAIEFFVNDETGQIIGVEINWQDRKVVLSSEFIITLGKDIIVVTEEAVDHFVESITELLEETPIEEVIEEAVVENEEIVALNQKQTEMLLGKRVAENIVDLSGKQIIEAGTILTDADIAKAKEAGPNVFVKLTMSIE</sequence>
<keyword evidence="3" id="KW-1185">Reference proteome</keyword>
<evidence type="ECO:0000259" key="1">
    <source>
        <dbReference type="Pfam" id="PF05239"/>
    </source>
</evidence>
<dbReference type="InterPro" id="IPR011033">
    <property type="entry name" value="PRC_barrel-like_sf"/>
</dbReference>
<evidence type="ECO:0000313" key="2">
    <source>
        <dbReference type="EMBL" id="QQZ10704.1"/>
    </source>
</evidence>
<dbReference type="RefSeq" id="WP_202779867.1">
    <property type="nucleotide sequence ID" value="NZ_CP065425.1"/>
</dbReference>
<accession>A0ABX7E4N9</accession>
<protein>
    <submittedName>
        <fullName evidence="2">PRC-barrel domain-containing protein</fullName>
    </submittedName>
</protein>
<dbReference type="SUPFAM" id="SSF50346">
    <property type="entry name" value="PRC-barrel domain"/>
    <property type="match status" value="2"/>
</dbReference>
<reference evidence="2 3" key="1">
    <citation type="submission" date="2020-11" db="EMBL/GenBank/DDBJ databases">
        <title>Taxonomic evaluation of the Bacillus sporothermodurans group of bacteria based on whole genome sequences.</title>
        <authorList>
            <person name="Fiedler G."/>
            <person name="Herbstmann A.-D."/>
            <person name="Doll E."/>
            <person name="Wenning M."/>
            <person name="Brinks E."/>
            <person name="Kabisch J."/>
            <person name="Breitenwieser F."/>
            <person name="Lappann M."/>
            <person name="Boehnlein C."/>
            <person name="Franz C."/>
        </authorList>
    </citation>
    <scope>NUCLEOTIDE SEQUENCE [LARGE SCALE GENOMIC DNA]</scope>
    <source>
        <strain evidence="2 3">JCM 19841</strain>
    </source>
</reference>
<name>A0ABX7E4N9_9BACI</name>
<proteinExistence type="predicted"/>
<dbReference type="InterPro" id="IPR027275">
    <property type="entry name" value="PRC-brl_dom"/>
</dbReference>
<dbReference type="Gene3D" id="2.30.30.240">
    <property type="entry name" value="PRC-barrel domain"/>
    <property type="match status" value="1"/>
</dbReference>
<feature type="domain" description="PRC-barrel" evidence="1">
    <location>
        <begin position="6"/>
        <end position="69"/>
    </location>
</feature>
<dbReference type="EMBL" id="CP065425">
    <property type="protein sequence ID" value="QQZ10704.1"/>
    <property type="molecule type" value="Genomic_DNA"/>
</dbReference>
<dbReference type="Pfam" id="PF05239">
    <property type="entry name" value="PRC"/>
    <property type="match status" value="1"/>
</dbReference>
<dbReference type="Proteomes" id="UP000595691">
    <property type="component" value="Chromosome"/>
</dbReference>